<evidence type="ECO:0000259" key="7">
    <source>
        <dbReference type="Pfam" id="PF00924"/>
    </source>
</evidence>
<feature type="transmembrane region" description="Helical" evidence="6">
    <location>
        <begin position="136"/>
        <end position="161"/>
    </location>
</feature>
<comment type="caution">
    <text evidence="8">The sequence shown here is derived from an EMBL/GenBank/DDBJ whole genome shotgun (WGS) entry which is preliminary data.</text>
</comment>
<keyword evidence="4 6" id="KW-0472">Membrane</keyword>
<evidence type="ECO:0000256" key="3">
    <source>
        <dbReference type="ARBA" id="ARBA00022989"/>
    </source>
</evidence>
<keyword evidence="3 6" id="KW-1133">Transmembrane helix</keyword>
<feature type="region of interest" description="Disordered" evidence="5">
    <location>
        <begin position="478"/>
        <end position="499"/>
    </location>
</feature>
<reference evidence="8 9" key="1">
    <citation type="journal article" date="2015" name="Genome Biol. Evol.">
        <title>Comparative Genomics of a Bacterivorous Green Alga Reveals Evolutionary Causalities and Consequences of Phago-Mixotrophic Mode of Nutrition.</title>
        <authorList>
            <person name="Burns J.A."/>
            <person name="Paasch A."/>
            <person name="Narechania A."/>
            <person name="Kim E."/>
        </authorList>
    </citation>
    <scope>NUCLEOTIDE SEQUENCE [LARGE SCALE GENOMIC DNA]</scope>
    <source>
        <strain evidence="8 9">PLY_AMNH</strain>
    </source>
</reference>
<protein>
    <recommendedName>
        <fullName evidence="7">Mechanosensitive ion channel MscS domain-containing protein</fullName>
    </recommendedName>
</protein>
<dbReference type="GO" id="GO:0016020">
    <property type="term" value="C:membrane"/>
    <property type="evidence" value="ECO:0007669"/>
    <property type="project" value="UniProtKB-SubCell"/>
</dbReference>
<gene>
    <name evidence="8" type="ORF">CYMTET_49895</name>
</gene>
<evidence type="ECO:0000256" key="5">
    <source>
        <dbReference type="SAM" id="MobiDB-lite"/>
    </source>
</evidence>
<dbReference type="InterPro" id="IPR023408">
    <property type="entry name" value="MscS_beta-dom_sf"/>
</dbReference>
<dbReference type="GO" id="GO:0008381">
    <property type="term" value="F:mechanosensitive monoatomic ion channel activity"/>
    <property type="evidence" value="ECO:0007669"/>
    <property type="project" value="InterPro"/>
</dbReference>
<dbReference type="InterPro" id="IPR006685">
    <property type="entry name" value="MscS_channel_2nd"/>
</dbReference>
<dbReference type="AlphaFoldDB" id="A0AAE0BR93"/>
<dbReference type="PANTHER" id="PTHR30221">
    <property type="entry name" value="SMALL-CONDUCTANCE MECHANOSENSITIVE CHANNEL"/>
    <property type="match status" value="1"/>
</dbReference>
<dbReference type="Proteomes" id="UP001190700">
    <property type="component" value="Unassembled WGS sequence"/>
</dbReference>
<comment type="subcellular location">
    <subcellularLocation>
        <location evidence="1">Membrane</location>
    </subcellularLocation>
</comment>
<dbReference type="Gene3D" id="2.30.30.60">
    <property type="match status" value="1"/>
</dbReference>
<proteinExistence type="predicted"/>
<organism evidence="8 9">
    <name type="scientific">Cymbomonas tetramitiformis</name>
    <dbReference type="NCBI Taxonomy" id="36881"/>
    <lineage>
        <taxon>Eukaryota</taxon>
        <taxon>Viridiplantae</taxon>
        <taxon>Chlorophyta</taxon>
        <taxon>Pyramimonadophyceae</taxon>
        <taxon>Pyramimonadales</taxon>
        <taxon>Pyramimonadaceae</taxon>
        <taxon>Cymbomonas</taxon>
    </lineage>
</organism>
<feature type="transmembrane region" description="Helical" evidence="6">
    <location>
        <begin position="88"/>
        <end position="107"/>
    </location>
</feature>
<name>A0AAE0BR93_9CHLO</name>
<dbReference type="Pfam" id="PF00924">
    <property type="entry name" value="MS_channel_2nd"/>
    <property type="match status" value="1"/>
</dbReference>
<accession>A0AAE0BR93</accession>
<evidence type="ECO:0000256" key="2">
    <source>
        <dbReference type="ARBA" id="ARBA00022692"/>
    </source>
</evidence>
<evidence type="ECO:0000313" key="8">
    <source>
        <dbReference type="EMBL" id="KAK3240252.1"/>
    </source>
</evidence>
<evidence type="ECO:0000256" key="4">
    <source>
        <dbReference type="ARBA" id="ARBA00023136"/>
    </source>
</evidence>
<feature type="transmembrane region" description="Helical" evidence="6">
    <location>
        <begin position="12"/>
        <end position="30"/>
    </location>
</feature>
<dbReference type="InterPro" id="IPR045275">
    <property type="entry name" value="MscS_archaea/bacteria_type"/>
</dbReference>
<keyword evidence="9" id="KW-1185">Reference proteome</keyword>
<dbReference type="EMBL" id="LGRX02033698">
    <property type="protein sequence ID" value="KAK3240252.1"/>
    <property type="molecule type" value="Genomic_DNA"/>
</dbReference>
<dbReference type="InterPro" id="IPR010920">
    <property type="entry name" value="LSM_dom_sf"/>
</dbReference>
<dbReference type="PANTHER" id="PTHR30221:SF1">
    <property type="entry name" value="SMALL-CONDUCTANCE MECHANOSENSITIVE CHANNEL"/>
    <property type="match status" value="1"/>
</dbReference>
<dbReference type="SUPFAM" id="SSF50182">
    <property type="entry name" value="Sm-like ribonucleoproteins"/>
    <property type="match status" value="1"/>
</dbReference>
<feature type="domain" description="Mechanosensitive ion channel MscS" evidence="7">
    <location>
        <begin position="231"/>
        <end position="294"/>
    </location>
</feature>
<evidence type="ECO:0000256" key="1">
    <source>
        <dbReference type="ARBA" id="ARBA00004370"/>
    </source>
</evidence>
<sequence length="499" mass="55716">MGSSSGYTTGEFFGVIVITSAGLILWLWAVRLQKVYKTVTRLTIHECLQTKVAPVKNVSSEEPELAKVLTVVSAVPSALYLYCLREPILFLLGVAFLWFGSFLGMGCDFYDGPGCREVEGEESSLANLMEHELSNVLGTIVANFLKLCAVFGSTFVFHRIVDAWAMWIQASYNKNSVEGQLIGPLTRCWQIFLGAVAFALALHVFNWDNTLILFGYFFAFLAYFFKDGCLDLAGSYKLVLQHSFDLGDWITVGNVDGFVESIGIAHTNIRAFDQTIQTMQNRFFMSDTVINHTRVPSHRLVIKLRFGVSTPVSVRRQFAEDVKTAVFPRHNKVLVEKTYVEWKSPLDLTIYCFSKLDTQMFGFDVYSELSMMLFEHAEDNNVHFAVESLAEKNSIATYVQHSPLYGTKAVPRDSDGFPTSVHANSKALKSEQLFEVERAKDAEKCNLGSQAVQQSPFHKSTVIPQDTAGFLTSVQGHSRQSKTAQHLEVEEEATLSGTG</sequence>
<evidence type="ECO:0000313" key="9">
    <source>
        <dbReference type="Proteomes" id="UP001190700"/>
    </source>
</evidence>
<keyword evidence="2 6" id="KW-0812">Transmembrane</keyword>
<evidence type="ECO:0000256" key="6">
    <source>
        <dbReference type="SAM" id="Phobius"/>
    </source>
</evidence>